<sequence>MSAQKEEQINLLPQKGFETTTTGRVLAWILSTFRVIVIVTEIIVMIAFLSRFWLDAQNSDLDDELEQKQALLSASLSFENEFRDTQKRLTIFSQLISKQAAITSTLEQITRNLPQDILLKTVNFSDNSFQIDGVSPNETSIQQYIVNLQSTEIFSDIGVKEIKSDPKNPNTLKFSFITQLK</sequence>
<keyword evidence="1" id="KW-1133">Transmembrane helix</keyword>
<evidence type="ECO:0000313" key="3">
    <source>
        <dbReference type="Proteomes" id="UP000034690"/>
    </source>
</evidence>
<evidence type="ECO:0000313" key="2">
    <source>
        <dbReference type="EMBL" id="KKR14118.1"/>
    </source>
</evidence>
<dbReference type="AlphaFoldDB" id="A0A0G0NF76"/>
<keyword evidence="1" id="KW-0472">Membrane</keyword>
<dbReference type="InterPro" id="IPR007813">
    <property type="entry name" value="PilN"/>
</dbReference>
<accession>A0A0G0NF76</accession>
<feature type="transmembrane region" description="Helical" evidence="1">
    <location>
        <begin position="25"/>
        <end position="49"/>
    </location>
</feature>
<dbReference type="InterPro" id="IPR052534">
    <property type="entry name" value="Extracell_DNA_Util/SecSys_Comp"/>
</dbReference>
<reference evidence="2 3" key="1">
    <citation type="journal article" date="2015" name="Nature">
        <title>rRNA introns, odd ribosomes, and small enigmatic genomes across a large radiation of phyla.</title>
        <authorList>
            <person name="Brown C.T."/>
            <person name="Hug L.A."/>
            <person name="Thomas B.C."/>
            <person name="Sharon I."/>
            <person name="Castelle C.J."/>
            <person name="Singh A."/>
            <person name="Wilkins M.J."/>
            <person name="Williams K.H."/>
            <person name="Banfield J.F."/>
        </authorList>
    </citation>
    <scope>NUCLEOTIDE SEQUENCE [LARGE SCALE GENOMIC DNA]</scope>
</reference>
<gene>
    <name evidence="2" type="ORF">UT40_C0005G0047</name>
</gene>
<comment type="caution">
    <text evidence="2">The sequence shown here is derived from an EMBL/GenBank/DDBJ whole genome shotgun (WGS) entry which is preliminary data.</text>
</comment>
<dbReference type="PANTHER" id="PTHR40278">
    <property type="entry name" value="DNA UTILIZATION PROTEIN HOFN"/>
    <property type="match status" value="1"/>
</dbReference>
<dbReference type="EMBL" id="LBWQ01000005">
    <property type="protein sequence ID" value="KKR14118.1"/>
    <property type="molecule type" value="Genomic_DNA"/>
</dbReference>
<keyword evidence="1" id="KW-0812">Transmembrane</keyword>
<organism evidence="2 3">
    <name type="scientific">Candidatus Woesebacteria bacterium GW2011_GWA1_39_21b</name>
    <dbReference type="NCBI Taxonomy" id="1618551"/>
    <lineage>
        <taxon>Bacteria</taxon>
        <taxon>Candidatus Woeseibacteriota</taxon>
    </lineage>
</organism>
<dbReference type="PANTHER" id="PTHR40278:SF1">
    <property type="entry name" value="DNA UTILIZATION PROTEIN HOFN"/>
    <property type="match status" value="1"/>
</dbReference>
<dbReference type="Pfam" id="PF05137">
    <property type="entry name" value="PilN"/>
    <property type="match status" value="1"/>
</dbReference>
<proteinExistence type="predicted"/>
<name>A0A0G0NF76_9BACT</name>
<protein>
    <submittedName>
        <fullName evidence="2">Fimbrial assembly family protein</fullName>
    </submittedName>
</protein>
<dbReference type="Proteomes" id="UP000034690">
    <property type="component" value="Unassembled WGS sequence"/>
</dbReference>
<evidence type="ECO:0000256" key="1">
    <source>
        <dbReference type="SAM" id="Phobius"/>
    </source>
</evidence>